<organism evidence="1 2">
    <name type="scientific">Acinetobacter gyllenbergii CIP 110306 = MTCC 11365</name>
    <dbReference type="NCBI Taxonomy" id="1217657"/>
    <lineage>
        <taxon>Bacteria</taxon>
        <taxon>Pseudomonadati</taxon>
        <taxon>Pseudomonadota</taxon>
        <taxon>Gammaproteobacteria</taxon>
        <taxon>Moraxellales</taxon>
        <taxon>Moraxellaceae</taxon>
        <taxon>Acinetobacter</taxon>
    </lineage>
</organism>
<dbReference type="AlphaFoldDB" id="A0A829HB65"/>
<dbReference type="RefSeq" id="WP_016660666.1">
    <property type="nucleotide sequence ID" value="NZ_ASQH01000001.1"/>
</dbReference>
<proteinExistence type="predicted"/>
<dbReference type="Proteomes" id="UP000014523">
    <property type="component" value="Unassembled WGS sequence"/>
</dbReference>
<comment type="caution">
    <text evidence="1">The sequence shown here is derived from an EMBL/GenBank/DDBJ whole genome shotgun (WGS) entry which is preliminary data.</text>
</comment>
<name>A0A829HB65_9GAMM</name>
<evidence type="ECO:0000313" key="1">
    <source>
        <dbReference type="EMBL" id="EPF70799.1"/>
    </source>
</evidence>
<accession>A0A829HB65</accession>
<gene>
    <name evidence="1" type="ORF">F957_03933</name>
</gene>
<protein>
    <submittedName>
        <fullName evidence="1">Uncharacterized protein</fullName>
    </submittedName>
</protein>
<keyword evidence="2" id="KW-1185">Reference proteome</keyword>
<reference evidence="1 2" key="1">
    <citation type="submission" date="2013-06" db="EMBL/GenBank/DDBJ databases">
        <title>The Genome Sequence of Acinetobacter gyllenbergii CIP 110306.</title>
        <authorList>
            <consortium name="The Broad Institute Genome Sequencing Platform"/>
            <consortium name="The Broad Institute Genome Sequencing Center for Infectious Disease"/>
            <person name="Cerqueira G."/>
            <person name="Feldgarden M."/>
            <person name="Courvalin P."/>
            <person name="Perichon B."/>
            <person name="Grillot-Courvalin C."/>
            <person name="Clermont D."/>
            <person name="Rocha E."/>
            <person name="Yoon E.-J."/>
            <person name="Nemec A."/>
            <person name="Young S.K."/>
            <person name="Zeng Q."/>
            <person name="Gargeya S."/>
            <person name="Fitzgerald M."/>
            <person name="Abouelleil A."/>
            <person name="Alvarado L."/>
            <person name="Berlin A.M."/>
            <person name="Chapman S.B."/>
            <person name="Dewar J."/>
            <person name="Goldberg J."/>
            <person name="Griggs A."/>
            <person name="Gujja S."/>
            <person name="Hansen M."/>
            <person name="Howarth C."/>
            <person name="Imamovic A."/>
            <person name="Larimer J."/>
            <person name="McCowan C."/>
            <person name="Murphy C."/>
            <person name="Pearson M."/>
            <person name="Priest M."/>
            <person name="Roberts A."/>
            <person name="Saif S."/>
            <person name="Shea T."/>
            <person name="Sykes S."/>
            <person name="Wortman J."/>
            <person name="Nusbaum C."/>
            <person name="Birren B."/>
        </authorList>
    </citation>
    <scope>NUCLEOTIDE SEQUENCE [LARGE SCALE GENOMIC DNA]</scope>
    <source>
        <strain evidence="1 2">CIP 110306</strain>
    </source>
</reference>
<evidence type="ECO:0000313" key="2">
    <source>
        <dbReference type="Proteomes" id="UP000014523"/>
    </source>
</evidence>
<sequence>MTTTTNNWYLDNCTYSNGQLVWDNTSTDFGTPASPMVMYGYHAGIKANVGDTIELIAANHLLSIDKVHSGFRLMSTYNSFDLGGTNYGFNNSHNGHTNAFTILDVGESFSTIDLPVKYQMTYVSTTQIEQVVTSIDGTTELYRYTKTIPEIDGDVYFNFTLICEDESDVIPTSIAVL</sequence>
<dbReference type="EMBL" id="ATGG01000057">
    <property type="protein sequence ID" value="EPF70799.1"/>
    <property type="molecule type" value="Genomic_DNA"/>
</dbReference>